<dbReference type="RefSeq" id="WP_087914263.1">
    <property type="nucleotide sequence ID" value="NZ_CP021780.1"/>
</dbReference>
<dbReference type="OrthoDB" id="2631539at2"/>
<dbReference type="KEGG" id="pdh:B9T62_05155"/>
<evidence type="ECO:0000313" key="1">
    <source>
        <dbReference type="EMBL" id="ASA20241.1"/>
    </source>
</evidence>
<protein>
    <submittedName>
        <fullName evidence="1">Uncharacterized protein</fullName>
    </submittedName>
</protein>
<dbReference type="AlphaFoldDB" id="A0A2Z2KK74"/>
<accession>A0A2Z2KK74</accession>
<dbReference type="EMBL" id="CP021780">
    <property type="protein sequence ID" value="ASA20241.1"/>
    <property type="molecule type" value="Genomic_DNA"/>
</dbReference>
<organism evidence="1 2">
    <name type="scientific">Paenibacillus donghaensis</name>
    <dbReference type="NCBI Taxonomy" id="414771"/>
    <lineage>
        <taxon>Bacteria</taxon>
        <taxon>Bacillati</taxon>
        <taxon>Bacillota</taxon>
        <taxon>Bacilli</taxon>
        <taxon>Bacillales</taxon>
        <taxon>Paenibacillaceae</taxon>
        <taxon>Paenibacillus</taxon>
    </lineage>
</organism>
<gene>
    <name evidence="1" type="ORF">B9T62_05155</name>
</gene>
<keyword evidence="2" id="KW-1185">Reference proteome</keyword>
<name>A0A2Z2KK74_9BACL</name>
<evidence type="ECO:0000313" key="2">
    <source>
        <dbReference type="Proteomes" id="UP000249890"/>
    </source>
</evidence>
<dbReference type="Proteomes" id="UP000249890">
    <property type="component" value="Chromosome"/>
</dbReference>
<sequence>MGTANSLPVITGRAAAEYLQDWLHISAIVKVVSDDRKHLYFRGKDQIGRRMEYRVEAVAEADYHNIYERTPNPEQPEPWEWADAIPVRREG</sequence>
<proteinExistence type="predicted"/>
<reference evidence="1 2" key="1">
    <citation type="submission" date="2017-06" db="EMBL/GenBank/DDBJ databases">
        <title>Complete genome sequence of Paenibacillus donghaensis KCTC 13049T isolated from East Sea sediment, South Korea.</title>
        <authorList>
            <person name="Jung B.K."/>
            <person name="Hong S.-J."/>
            <person name="Shin J.-H."/>
        </authorList>
    </citation>
    <scope>NUCLEOTIDE SEQUENCE [LARGE SCALE GENOMIC DNA]</scope>
    <source>
        <strain evidence="1 2">KCTC 13049</strain>
    </source>
</reference>